<reference evidence="3 4" key="2">
    <citation type="submission" date="2019-02" db="EMBL/GenBank/DDBJ databases">
        <title>'Lichenibacterium ramalinii' gen. nov. sp. nov., 'Lichenibacterium minor' gen. nov. sp. nov.</title>
        <authorList>
            <person name="Pankratov T."/>
        </authorList>
    </citation>
    <scope>NUCLEOTIDE SEQUENCE [LARGE SCALE GENOMIC DNA]</scope>
    <source>
        <strain evidence="3 4">RmlP001</strain>
    </source>
</reference>
<evidence type="ECO:0000313" key="4">
    <source>
        <dbReference type="Proteomes" id="UP000289411"/>
    </source>
</evidence>
<protein>
    <submittedName>
        <fullName evidence="3">MarR family transcriptional regulator</fullName>
    </submittedName>
</protein>
<evidence type="ECO:0000313" key="3">
    <source>
        <dbReference type="EMBL" id="RYB06942.1"/>
    </source>
</evidence>
<dbReference type="GO" id="GO:0006950">
    <property type="term" value="P:response to stress"/>
    <property type="evidence" value="ECO:0007669"/>
    <property type="project" value="TreeGrafter"/>
</dbReference>
<dbReference type="AlphaFoldDB" id="A0A4Q2RH03"/>
<gene>
    <name evidence="3" type="ORF">D3272_02295</name>
</gene>
<feature type="compositionally biased region" description="Basic and acidic residues" evidence="1">
    <location>
        <begin position="174"/>
        <end position="185"/>
    </location>
</feature>
<feature type="domain" description="HTH marR-type" evidence="2">
    <location>
        <begin position="21"/>
        <end position="160"/>
    </location>
</feature>
<dbReference type="GO" id="GO:0003700">
    <property type="term" value="F:DNA-binding transcription factor activity"/>
    <property type="evidence" value="ECO:0007669"/>
    <property type="project" value="InterPro"/>
</dbReference>
<dbReference type="Gene3D" id="1.10.10.10">
    <property type="entry name" value="Winged helix-like DNA-binding domain superfamily/Winged helix DNA-binding domain"/>
    <property type="match status" value="1"/>
</dbReference>
<dbReference type="Pfam" id="PF12802">
    <property type="entry name" value="MarR_2"/>
    <property type="match status" value="1"/>
</dbReference>
<keyword evidence="4" id="KW-1185">Reference proteome</keyword>
<dbReference type="InterPro" id="IPR039422">
    <property type="entry name" value="MarR/SlyA-like"/>
</dbReference>
<dbReference type="PANTHER" id="PTHR33164">
    <property type="entry name" value="TRANSCRIPTIONAL REGULATOR, MARR FAMILY"/>
    <property type="match status" value="1"/>
</dbReference>
<dbReference type="SUPFAM" id="SSF46785">
    <property type="entry name" value="Winged helix' DNA-binding domain"/>
    <property type="match status" value="1"/>
</dbReference>
<dbReference type="SMART" id="SM00347">
    <property type="entry name" value="HTH_MARR"/>
    <property type="match status" value="1"/>
</dbReference>
<evidence type="ECO:0000259" key="2">
    <source>
        <dbReference type="PROSITE" id="PS50995"/>
    </source>
</evidence>
<dbReference type="InterPro" id="IPR036388">
    <property type="entry name" value="WH-like_DNA-bd_sf"/>
</dbReference>
<accession>A0A4Q2RH03</accession>
<comment type="caution">
    <text evidence="3">The sequence shown here is derived from an EMBL/GenBank/DDBJ whole genome shotgun (WGS) entry which is preliminary data.</text>
</comment>
<proteinExistence type="predicted"/>
<dbReference type="PROSITE" id="PS50995">
    <property type="entry name" value="HTH_MARR_2"/>
    <property type="match status" value="1"/>
</dbReference>
<feature type="region of interest" description="Disordered" evidence="1">
    <location>
        <begin position="168"/>
        <end position="195"/>
    </location>
</feature>
<feature type="region of interest" description="Disordered" evidence="1">
    <location>
        <begin position="1"/>
        <end position="20"/>
    </location>
</feature>
<sequence>MLRHGRRPLAEPGTGPEPAGEAPLFDLIELFFFAYRDFTADADRQLEALQFGRAHHRVLHFVYRNPGLTVAALLDILKITKQSLNRVMKDLTDGGFIEVRTGVSDRRRRLLQATPEGCRLALDLARLHSERFERALAPLPDAVRPQAVAFLLGMIDTAERPQVEALVWGAPPPDPDRPAGRDAGPHRLGAREQAA</sequence>
<dbReference type="InterPro" id="IPR000835">
    <property type="entry name" value="HTH_MarR-typ"/>
</dbReference>
<reference evidence="3 4" key="1">
    <citation type="submission" date="2018-09" db="EMBL/GenBank/DDBJ databases">
        <authorList>
            <person name="Grouzdev D.S."/>
            <person name="Krutkina M.S."/>
        </authorList>
    </citation>
    <scope>NUCLEOTIDE SEQUENCE [LARGE SCALE GENOMIC DNA]</scope>
    <source>
        <strain evidence="3 4">RmlP001</strain>
    </source>
</reference>
<evidence type="ECO:0000256" key="1">
    <source>
        <dbReference type="SAM" id="MobiDB-lite"/>
    </source>
</evidence>
<dbReference type="InterPro" id="IPR036390">
    <property type="entry name" value="WH_DNA-bd_sf"/>
</dbReference>
<organism evidence="3 4">
    <name type="scientific">Lichenibacterium ramalinae</name>
    <dbReference type="NCBI Taxonomy" id="2316527"/>
    <lineage>
        <taxon>Bacteria</taxon>
        <taxon>Pseudomonadati</taxon>
        <taxon>Pseudomonadota</taxon>
        <taxon>Alphaproteobacteria</taxon>
        <taxon>Hyphomicrobiales</taxon>
        <taxon>Lichenihabitantaceae</taxon>
        <taxon>Lichenibacterium</taxon>
    </lineage>
</organism>
<feature type="compositionally biased region" description="Low complexity" evidence="1">
    <location>
        <begin position="10"/>
        <end position="20"/>
    </location>
</feature>
<dbReference type="EMBL" id="QYBC01000002">
    <property type="protein sequence ID" value="RYB06942.1"/>
    <property type="molecule type" value="Genomic_DNA"/>
</dbReference>
<dbReference type="OrthoDB" id="9799368at2"/>
<dbReference type="Proteomes" id="UP000289411">
    <property type="component" value="Unassembled WGS sequence"/>
</dbReference>
<dbReference type="PANTHER" id="PTHR33164:SF44">
    <property type="entry name" value="TRANSCRIPTIONAL REGULATORY PROTEIN"/>
    <property type="match status" value="1"/>
</dbReference>
<name>A0A4Q2RH03_9HYPH</name>